<evidence type="ECO:0000256" key="5">
    <source>
        <dbReference type="ARBA" id="ARBA00022692"/>
    </source>
</evidence>
<evidence type="ECO:0000313" key="11">
    <source>
        <dbReference type="Proteomes" id="UP001295423"/>
    </source>
</evidence>
<dbReference type="GO" id="GO:0000139">
    <property type="term" value="C:Golgi membrane"/>
    <property type="evidence" value="ECO:0007669"/>
    <property type="project" value="UniProtKB-SubCell"/>
</dbReference>
<dbReference type="InterPro" id="IPR002659">
    <property type="entry name" value="Glyco_trans_31"/>
</dbReference>
<evidence type="ECO:0000256" key="1">
    <source>
        <dbReference type="ARBA" id="ARBA00004323"/>
    </source>
</evidence>
<comment type="similarity">
    <text evidence="2">Belongs to the glycosyltransferase 31 family.</text>
</comment>
<evidence type="ECO:0000256" key="2">
    <source>
        <dbReference type="ARBA" id="ARBA00008661"/>
    </source>
</evidence>
<evidence type="ECO:0000256" key="6">
    <source>
        <dbReference type="ARBA" id="ARBA00022968"/>
    </source>
</evidence>
<dbReference type="GO" id="GO:0016758">
    <property type="term" value="F:hexosyltransferase activity"/>
    <property type="evidence" value="ECO:0007669"/>
    <property type="project" value="InterPro"/>
</dbReference>
<keyword evidence="3" id="KW-0328">Glycosyltransferase</keyword>
<evidence type="ECO:0000256" key="7">
    <source>
        <dbReference type="ARBA" id="ARBA00022989"/>
    </source>
</evidence>
<keyword evidence="7" id="KW-1133">Transmembrane helix</keyword>
<protein>
    <recommendedName>
        <fullName evidence="12">Hexosyltransferase</fullName>
    </recommendedName>
</protein>
<evidence type="ECO:0000256" key="8">
    <source>
        <dbReference type="ARBA" id="ARBA00023034"/>
    </source>
</evidence>
<accession>A0AAD2FNT7</accession>
<evidence type="ECO:0000256" key="3">
    <source>
        <dbReference type="ARBA" id="ARBA00022676"/>
    </source>
</evidence>
<comment type="caution">
    <text evidence="10">The sequence shown here is derived from an EMBL/GenBank/DDBJ whole genome shotgun (WGS) entry which is preliminary data.</text>
</comment>
<name>A0AAD2FNT7_9STRA</name>
<reference evidence="10" key="1">
    <citation type="submission" date="2023-08" db="EMBL/GenBank/DDBJ databases">
        <authorList>
            <person name="Audoor S."/>
            <person name="Bilcke G."/>
        </authorList>
    </citation>
    <scope>NUCLEOTIDE SEQUENCE</scope>
</reference>
<evidence type="ECO:0000313" key="10">
    <source>
        <dbReference type="EMBL" id="CAJ1947237.1"/>
    </source>
</evidence>
<dbReference type="Proteomes" id="UP001295423">
    <property type="component" value="Unassembled WGS sequence"/>
</dbReference>
<evidence type="ECO:0000256" key="4">
    <source>
        <dbReference type="ARBA" id="ARBA00022679"/>
    </source>
</evidence>
<proteinExistence type="inferred from homology"/>
<evidence type="ECO:0008006" key="12">
    <source>
        <dbReference type="Google" id="ProtNLM"/>
    </source>
</evidence>
<dbReference type="AlphaFoldDB" id="A0AAD2FNT7"/>
<keyword evidence="4" id="KW-0808">Transferase</keyword>
<keyword evidence="5" id="KW-0812">Transmembrane</keyword>
<keyword evidence="11" id="KW-1185">Reference proteome</keyword>
<dbReference type="EMBL" id="CAKOGP040001725">
    <property type="protein sequence ID" value="CAJ1947237.1"/>
    <property type="molecule type" value="Genomic_DNA"/>
</dbReference>
<evidence type="ECO:0000256" key="9">
    <source>
        <dbReference type="ARBA" id="ARBA00023136"/>
    </source>
</evidence>
<gene>
    <name evidence="10" type="ORF">CYCCA115_LOCUS11046</name>
</gene>
<dbReference type="Pfam" id="PF01762">
    <property type="entry name" value="Galactosyl_T"/>
    <property type="match status" value="1"/>
</dbReference>
<organism evidence="10 11">
    <name type="scientific">Cylindrotheca closterium</name>
    <dbReference type="NCBI Taxonomy" id="2856"/>
    <lineage>
        <taxon>Eukaryota</taxon>
        <taxon>Sar</taxon>
        <taxon>Stramenopiles</taxon>
        <taxon>Ochrophyta</taxon>
        <taxon>Bacillariophyta</taxon>
        <taxon>Bacillariophyceae</taxon>
        <taxon>Bacillariophycidae</taxon>
        <taxon>Bacillariales</taxon>
        <taxon>Bacillariaceae</taxon>
        <taxon>Cylindrotheca</taxon>
    </lineage>
</organism>
<comment type="subcellular location">
    <subcellularLocation>
        <location evidence="1">Golgi apparatus membrane</location>
        <topology evidence="1">Single-pass type II membrane protein</topology>
    </subcellularLocation>
</comment>
<keyword evidence="8" id="KW-0333">Golgi apparatus</keyword>
<sequence length="345" mass="39410">MQSSSSIMMGEGSALAESLSSFHQGKPRNGTDSVVTSSPPIVITERQQTPTTQLRPSRTLMGIFSSADSSSVLMRNRHRTLIGLWNDTRLCSWTKITEDCQLVYAFIIGAGDAASAPTQLVNETNGKTNEKWPLLVEKPIVTEFPDLNEDDTVLLNIRENMNDGKSESFFYFASTLMEQHDIDYAMKFDADASLLFHKFLVFAKKELPPAPYYKRILAGILRDKDRWKTPQDPAVYQQKEGYWIQEYDKVHVYLAGQCYLLSRDLVEFVVQEAPRSSAYQEGHEDHDLSAMAFHSPKPLTLLIIPKKHRFWEHPVKGKPRWLGILKRETARMKGEIYKGKKLRIH</sequence>
<keyword evidence="9" id="KW-0472">Membrane</keyword>
<keyword evidence="6" id="KW-0735">Signal-anchor</keyword>